<reference evidence="3" key="1">
    <citation type="journal article" date="2019" name="Curr. Biol.">
        <title>Genome Sequence of Striga asiatica Provides Insight into the Evolution of Plant Parasitism.</title>
        <authorList>
            <person name="Yoshida S."/>
            <person name="Kim S."/>
            <person name="Wafula E.K."/>
            <person name="Tanskanen J."/>
            <person name="Kim Y.M."/>
            <person name="Honaas L."/>
            <person name="Yang Z."/>
            <person name="Spallek T."/>
            <person name="Conn C.E."/>
            <person name="Ichihashi Y."/>
            <person name="Cheong K."/>
            <person name="Cui S."/>
            <person name="Der J.P."/>
            <person name="Gundlach H."/>
            <person name="Jiao Y."/>
            <person name="Hori C."/>
            <person name="Ishida J.K."/>
            <person name="Kasahara H."/>
            <person name="Kiba T."/>
            <person name="Kim M.S."/>
            <person name="Koo N."/>
            <person name="Laohavisit A."/>
            <person name="Lee Y.H."/>
            <person name="Lumba S."/>
            <person name="McCourt P."/>
            <person name="Mortimer J.C."/>
            <person name="Mutuku J.M."/>
            <person name="Nomura T."/>
            <person name="Sasaki-Sekimoto Y."/>
            <person name="Seto Y."/>
            <person name="Wang Y."/>
            <person name="Wakatake T."/>
            <person name="Sakakibara H."/>
            <person name="Demura T."/>
            <person name="Yamaguchi S."/>
            <person name="Yoneyama K."/>
            <person name="Manabe R.I."/>
            <person name="Nelson D.C."/>
            <person name="Schulman A.H."/>
            <person name="Timko M.P."/>
            <person name="dePamphilis C.W."/>
            <person name="Choi D."/>
            <person name="Shirasu K."/>
        </authorList>
    </citation>
    <scope>NUCLEOTIDE SEQUENCE [LARGE SCALE GENOMIC DNA]</scope>
    <source>
        <strain evidence="3">cv. UVA1</strain>
    </source>
</reference>
<proteinExistence type="predicted"/>
<evidence type="ECO:0000313" key="3">
    <source>
        <dbReference type="Proteomes" id="UP000325081"/>
    </source>
</evidence>
<feature type="coiled-coil region" evidence="1">
    <location>
        <begin position="248"/>
        <end position="275"/>
    </location>
</feature>
<dbReference type="AlphaFoldDB" id="A0A5A7R044"/>
<gene>
    <name evidence="2" type="ORF">STAS_28380</name>
</gene>
<keyword evidence="2" id="KW-0238">DNA-binding</keyword>
<protein>
    <submittedName>
        <fullName evidence="2">Basic helix-loop-helix (BHLH) DNA-bindingsuperfamily protein</fullName>
    </submittedName>
</protein>
<dbReference type="Proteomes" id="UP000325081">
    <property type="component" value="Unassembled WGS sequence"/>
</dbReference>
<evidence type="ECO:0000256" key="1">
    <source>
        <dbReference type="SAM" id="Coils"/>
    </source>
</evidence>
<dbReference type="PANTHER" id="PTHR34212">
    <property type="entry name" value="OS02G0104200 PROTEIN"/>
    <property type="match status" value="1"/>
</dbReference>
<accession>A0A5A7R044</accession>
<dbReference type="GO" id="GO:0003677">
    <property type="term" value="F:DNA binding"/>
    <property type="evidence" value="ECO:0007669"/>
    <property type="project" value="UniProtKB-KW"/>
</dbReference>
<sequence>MGSMGCGKSGAMVKKELISAYLFSLFLSPVISFWECSVRKMRYSFRPEWYIMEGAKVTVRKAKKKQVKDELDRIKQAEKKKRRLEKALATSAAIRSELEKKKQKKKEEQERLDEEGARISEAVALHVLLGEDSDDLHKNIIMEKDEVPTLWDHEIIMGQGQPLIPFSDFSRYFQLANIGLVSEARAYVPLGNYWENSNFMVSSDPNYVRNFCSSVYFGDEVWGSVGHLAAHAESSLKIADDDDDAYVLNHVLRGIVKLQNNINEMEKRNDPTQRRQYAYAKSGFSNCQSELLVGLIPGVIKVLSQQAWVVGFGEFVSVAVFGLFVENPAKNRHATLLAVTIS</sequence>
<name>A0A5A7R044_STRAF</name>
<dbReference type="PANTHER" id="PTHR34212:SF1">
    <property type="entry name" value="OS06G0106900 PROTEIN"/>
    <property type="match status" value="1"/>
</dbReference>
<keyword evidence="3" id="KW-1185">Reference proteome</keyword>
<evidence type="ECO:0000313" key="2">
    <source>
        <dbReference type="EMBL" id="GER51035.1"/>
    </source>
</evidence>
<organism evidence="2 3">
    <name type="scientific">Striga asiatica</name>
    <name type="common">Asiatic witchweed</name>
    <name type="synonym">Buchnera asiatica</name>
    <dbReference type="NCBI Taxonomy" id="4170"/>
    <lineage>
        <taxon>Eukaryota</taxon>
        <taxon>Viridiplantae</taxon>
        <taxon>Streptophyta</taxon>
        <taxon>Embryophyta</taxon>
        <taxon>Tracheophyta</taxon>
        <taxon>Spermatophyta</taxon>
        <taxon>Magnoliopsida</taxon>
        <taxon>eudicotyledons</taxon>
        <taxon>Gunneridae</taxon>
        <taxon>Pentapetalae</taxon>
        <taxon>asterids</taxon>
        <taxon>lamiids</taxon>
        <taxon>Lamiales</taxon>
        <taxon>Orobanchaceae</taxon>
        <taxon>Buchnereae</taxon>
        <taxon>Striga</taxon>
    </lineage>
</organism>
<feature type="coiled-coil region" evidence="1">
    <location>
        <begin position="60"/>
        <end position="118"/>
    </location>
</feature>
<dbReference type="EMBL" id="BKCP01009404">
    <property type="protein sequence ID" value="GER51035.1"/>
    <property type="molecule type" value="Genomic_DNA"/>
</dbReference>
<feature type="non-terminal residue" evidence="2">
    <location>
        <position position="342"/>
    </location>
</feature>
<dbReference type="OrthoDB" id="1939301at2759"/>
<keyword evidence="1" id="KW-0175">Coiled coil</keyword>
<comment type="caution">
    <text evidence="2">The sequence shown here is derived from an EMBL/GenBank/DDBJ whole genome shotgun (WGS) entry which is preliminary data.</text>
</comment>